<evidence type="ECO:0008006" key="3">
    <source>
        <dbReference type="Google" id="ProtNLM"/>
    </source>
</evidence>
<name>A0A3P7LBJ9_DIBLA</name>
<accession>A0A3P7LBJ9</accession>
<gene>
    <name evidence="1" type="ORF">DILT_LOCUS9945</name>
</gene>
<organism evidence="1 2">
    <name type="scientific">Dibothriocephalus latus</name>
    <name type="common">Fish tapeworm</name>
    <name type="synonym">Diphyllobothrium latum</name>
    <dbReference type="NCBI Taxonomy" id="60516"/>
    <lineage>
        <taxon>Eukaryota</taxon>
        <taxon>Metazoa</taxon>
        <taxon>Spiralia</taxon>
        <taxon>Lophotrochozoa</taxon>
        <taxon>Platyhelminthes</taxon>
        <taxon>Cestoda</taxon>
        <taxon>Eucestoda</taxon>
        <taxon>Diphyllobothriidea</taxon>
        <taxon>Diphyllobothriidae</taxon>
        <taxon>Dibothriocephalus</taxon>
    </lineage>
</organism>
<sequence>MKRVKILDPEPTILRSNDNRVAFRLPSVYTTNAKSHLKARQSMRPSSFVKAVWTNTDTHDLQAKHADAKFPSWLRNRILSWVKQAVKDSRIHFNSTELAILFQMYFHLTHLEVRALKVLEVEKFLNTTLDISHGLTLTRLARTAQLLPTGSSRGKSHSVNPFEFVLLLSVLLRGKLAERADLAFYAMDVDGDGLLRQPVEFTALLQNSFPPEYASADEDLDPELSVREAIAFLTHKAGIRRGGSVDLEAFRELAAAEPWMVESLLRCIPSDRANMAFQCIFTEKVVLPARENTRPLWIHTSQSALAGTDCEQ</sequence>
<dbReference type="OrthoDB" id="191686at2759"/>
<dbReference type="InterPro" id="IPR011992">
    <property type="entry name" value="EF-hand-dom_pair"/>
</dbReference>
<protein>
    <recommendedName>
        <fullName evidence="3">EF-hand domain-containing protein</fullName>
    </recommendedName>
</protein>
<evidence type="ECO:0000313" key="2">
    <source>
        <dbReference type="Proteomes" id="UP000281553"/>
    </source>
</evidence>
<reference evidence="1 2" key="1">
    <citation type="submission" date="2018-11" db="EMBL/GenBank/DDBJ databases">
        <authorList>
            <consortium name="Pathogen Informatics"/>
        </authorList>
    </citation>
    <scope>NUCLEOTIDE SEQUENCE [LARGE SCALE GENOMIC DNA]</scope>
</reference>
<dbReference type="SUPFAM" id="SSF47473">
    <property type="entry name" value="EF-hand"/>
    <property type="match status" value="1"/>
</dbReference>
<keyword evidence="2" id="KW-1185">Reference proteome</keyword>
<evidence type="ECO:0000313" key="1">
    <source>
        <dbReference type="EMBL" id="VDN14114.1"/>
    </source>
</evidence>
<proteinExistence type="predicted"/>
<dbReference type="EMBL" id="UYRU01058303">
    <property type="protein sequence ID" value="VDN14114.1"/>
    <property type="molecule type" value="Genomic_DNA"/>
</dbReference>
<dbReference type="Gene3D" id="1.10.238.10">
    <property type="entry name" value="EF-hand"/>
    <property type="match status" value="1"/>
</dbReference>
<dbReference type="PROSITE" id="PS50007">
    <property type="entry name" value="PIPLC_X_DOMAIN"/>
    <property type="match status" value="1"/>
</dbReference>
<dbReference type="Proteomes" id="UP000281553">
    <property type="component" value="Unassembled WGS sequence"/>
</dbReference>
<dbReference type="AlphaFoldDB" id="A0A3P7LBJ9"/>